<dbReference type="SMART" id="SM01043">
    <property type="entry name" value="BTAD"/>
    <property type="match status" value="1"/>
</dbReference>
<name>A0A402A753_9CHLR</name>
<accession>A0A402A753</accession>
<protein>
    <recommendedName>
        <fullName evidence="2">Bacterial transcriptional activator domain-containing protein</fullName>
    </recommendedName>
</protein>
<dbReference type="InterPro" id="IPR005158">
    <property type="entry name" value="BTAD"/>
</dbReference>
<organism evidence="3 4">
    <name type="scientific">Tengunoibacter tsumagoiensis</name>
    <dbReference type="NCBI Taxonomy" id="2014871"/>
    <lineage>
        <taxon>Bacteria</taxon>
        <taxon>Bacillati</taxon>
        <taxon>Chloroflexota</taxon>
        <taxon>Ktedonobacteria</taxon>
        <taxon>Ktedonobacterales</taxon>
        <taxon>Dictyobacteraceae</taxon>
        <taxon>Tengunoibacter</taxon>
    </lineage>
</organism>
<dbReference type="OrthoDB" id="134937at2"/>
<dbReference type="InterPro" id="IPR051677">
    <property type="entry name" value="AfsR-DnrI-RedD_regulator"/>
</dbReference>
<dbReference type="SMART" id="SM00028">
    <property type="entry name" value="TPR"/>
    <property type="match status" value="7"/>
</dbReference>
<evidence type="ECO:0000313" key="4">
    <source>
        <dbReference type="Proteomes" id="UP000287352"/>
    </source>
</evidence>
<dbReference type="PANTHER" id="PTHR35807:SF2">
    <property type="entry name" value="TRANSCRIPTIONAL ACTIVATOR DOMAIN"/>
    <property type="match status" value="1"/>
</dbReference>
<dbReference type="GO" id="GO:0003677">
    <property type="term" value="F:DNA binding"/>
    <property type="evidence" value="ECO:0007669"/>
    <property type="project" value="InterPro"/>
</dbReference>
<gene>
    <name evidence="3" type="ORF">KTT_48230</name>
</gene>
<keyword evidence="4" id="KW-1185">Reference proteome</keyword>
<evidence type="ECO:0000259" key="2">
    <source>
        <dbReference type="SMART" id="SM01043"/>
    </source>
</evidence>
<dbReference type="Gene3D" id="1.25.40.10">
    <property type="entry name" value="Tetratricopeptide repeat domain"/>
    <property type="match status" value="4"/>
</dbReference>
<dbReference type="SUPFAM" id="SSF46894">
    <property type="entry name" value="C-terminal effector domain of the bipartite response regulators"/>
    <property type="match status" value="1"/>
</dbReference>
<dbReference type="InterPro" id="IPR036388">
    <property type="entry name" value="WH-like_DNA-bd_sf"/>
</dbReference>
<dbReference type="PANTHER" id="PTHR35807">
    <property type="entry name" value="TRANSCRIPTIONAL REGULATOR REDD-RELATED"/>
    <property type="match status" value="1"/>
</dbReference>
<dbReference type="SUPFAM" id="SSF48452">
    <property type="entry name" value="TPR-like"/>
    <property type="match status" value="4"/>
</dbReference>
<dbReference type="PROSITE" id="PS50005">
    <property type="entry name" value="TPR"/>
    <property type="match status" value="1"/>
</dbReference>
<dbReference type="InterPro" id="IPR016032">
    <property type="entry name" value="Sig_transdc_resp-reg_C-effctor"/>
</dbReference>
<reference evidence="4" key="1">
    <citation type="submission" date="2018-12" db="EMBL/GenBank/DDBJ databases">
        <title>Tengunoibacter tsumagoiensis gen. nov., sp. nov., Dictyobacter kobayashii sp. nov., D. alpinus sp. nov., and D. joshuensis sp. nov. and description of Dictyobacteraceae fam. nov. within the order Ktedonobacterales isolated from Tengu-no-mugimeshi.</title>
        <authorList>
            <person name="Wang C.M."/>
            <person name="Zheng Y."/>
            <person name="Sakai Y."/>
            <person name="Toyoda A."/>
            <person name="Minakuchi Y."/>
            <person name="Abe K."/>
            <person name="Yokota A."/>
            <person name="Yabe S."/>
        </authorList>
    </citation>
    <scope>NUCLEOTIDE SEQUENCE [LARGE SCALE GENOMIC DNA]</scope>
    <source>
        <strain evidence="4">Uno3</strain>
    </source>
</reference>
<keyword evidence="1" id="KW-0802">TPR repeat</keyword>
<evidence type="ECO:0000313" key="3">
    <source>
        <dbReference type="EMBL" id="GCE14964.1"/>
    </source>
</evidence>
<dbReference type="InterPro" id="IPR011990">
    <property type="entry name" value="TPR-like_helical_dom_sf"/>
</dbReference>
<dbReference type="GO" id="GO:0006355">
    <property type="term" value="P:regulation of DNA-templated transcription"/>
    <property type="evidence" value="ECO:0007669"/>
    <property type="project" value="InterPro"/>
</dbReference>
<dbReference type="Gene3D" id="3.40.50.300">
    <property type="entry name" value="P-loop containing nucleotide triphosphate hydrolases"/>
    <property type="match status" value="1"/>
</dbReference>
<evidence type="ECO:0000256" key="1">
    <source>
        <dbReference type="PROSITE-ProRule" id="PRU00339"/>
    </source>
</evidence>
<dbReference type="RefSeq" id="WP_126582488.1">
    <property type="nucleotide sequence ID" value="NZ_BIFR01000002.1"/>
</dbReference>
<dbReference type="InterPro" id="IPR059106">
    <property type="entry name" value="WHD_MalT"/>
</dbReference>
<dbReference type="AlphaFoldDB" id="A0A402A753"/>
<dbReference type="Pfam" id="PF03704">
    <property type="entry name" value="BTAD"/>
    <property type="match status" value="1"/>
</dbReference>
<feature type="repeat" description="TPR" evidence="1">
    <location>
        <begin position="483"/>
        <end position="516"/>
    </location>
</feature>
<dbReference type="InterPro" id="IPR027417">
    <property type="entry name" value="P-loop_NTPase"/>
</dbReference>
<dbReference type="InterPro" id="IPR019734">
    <property type="entry name" value="TPR_rpt"/>
</dbReference>
<dbReference type="SUPFAM" id="SSF52540">
    <property type="entry name" value="P-loop containing nucleoside triphosphate hydrolases"/>
    <property type="match status" value="1"/>
</dbReference>
<dbReference type="EMBL" id="BIFR01000002">
    <property type="protein sequence ID" value="GCE14964.1"/>
    <property type="molecule type" value="Genomic_DNA"/>
</dbReference>
<proteinExistence type="predicted"/>
<feature type="domain" description="Bacterial transcriptional activator" evidence="2">
    <location>
        <begin position="952"/>
        <end position="1096"/>
    </location>
</feature>
<comment type="caution">
    <text evidence="3">The sequence shown here is derived from an EMBL/GenBank/DDBJ whole genome shotgun (WGS) entry which is preliminary data.</text>
</comment>
<dbReference type="Proteomes" id="UP000287352">
    <property type="component" value="Unassembled WGS sequence"/>
</dbReference>
<dbReference type="Gene3D" id="1.10.10.10">
    <property type="entry name" value="Winged helix-like DNA-binding domain superfamily/Winged helix DNA-binding domain"/>
    <property type="match status" value="1"/>
</dbReference>
<dbReference type="Pfam" id="PF25873">
    <property type="entry name" value="WHD_MalT"/>
    <property type="match status" value="1"/>
</dbReference>
<sequence length="1102" mass="126087">MLTSYTQRKLAPPPLTPKLLHRSSIIQALQNVVPTSSSAQTNYKLILLCAPAGYGKTTLLADFANHLQLQCGWYFLSESDNDIWVFVELFITCIRQCYPQFGPALDSQLEQARFALINDTHYFDHLTALTDAILNAIENDIPNHFLLFLCNYHIVNENEKIRLFMNHLLLNLPKHCTMIIETRAFPALDLTKLVVTGQVFGLGSNSLRFSTEEILALSQLQNSETLAEKELKQLIAPFNGWIAGILLGTRLGNIQFLSSQSFISTWGSPAISMDRQTLFAYLANEVFKQDLEAYAFLKDTSLLQEMTSDICDYLLDSTSSAKMLMYVEQQGLFVVRSEKEGQQFFICHPVLRELFYAELAQQQPDRKKHLHQRAAHFFFAQQNYEEAIHHALGAEDDENAAQIVQIAAQQALAQGYVETVIRWLHMFALPMLERSPVLLLLQAKIYFLNYDYLKARPLLDRACTLLKDKEVEGSTLSTTVLLAEVFIAQSTLLFRDGAYSKAQELCMQAIQLLPENEKDLYAQAYQRMGICSCLQGDYLTGIAQMQQALQLKGSQQVTIQLAHLHSGLANAYTVIGTLALADHHRSRAITLYDKLGDTRGRINNLIWITIAKRNRGDIENAIAMLLDIIASAQKEQFPSGEAYAKLSLSEAYQLQGAFEKALALSEEALILAQQIEDSYLENHLLCSLAMSYSFMGDTHTALLLIERVQIKTTSSSYETFYRELTRGTILLLQQQYEDAHSCFSNLESIVIQHNNRAHSLSAFIRLACCQVALGLYQQAYQTMQTVSKRAQQGDLEHIVKIEVQRFPLVRQALHYEPTTTILAESQLEEGPHIHAPGEVQPTYQQACISVHAPTLQIHTFGEPAVLIDGSPVTHWRMARSQELYFFLLDHDRAISKEHIIATLWPDEDDTIQQTFRSTVYHLRKIIGQECLVYIGNAYQLRLDAVYGNAFWYDVAVFRQYYTQAQQALAEDDDQTAYNYITQMLSCYKGDYLLPFYNNWCHVRRDELRRIYVNARKEIAFITWRDENFDESLHHWQQLLNIDDCSEEAHYGLMRCYQRLGKRELAIRQYQHCTEVLQRELSITPGPTLQKLYRRLIQTEEVY</sequence>